<accession>A0AAQ1UC34</accession>
<dbReference type="EMBL" id="JARQDV010000004">
    <property type="protein sequence ID" value="MDT2964878.1"/>
    <property type="molecule type" value="Genomic_DNA"/>
</dbReference>
<dbReference type="GO" id="GO:0009249">
    <property type="term" value="P:protein lipoylation"/>
    <property type="evidence" value="ECO:0007669"/>
    <property type="project" value="InterPro"/>
</dbReference>
<evidence type="ECO:0000256" key="7">
    <source>
        <dbReference type="ARBA" id="ARBA00048037"/>
    </source>
</evidence>
<dbReference type="GO" id="GO:0017118">
    <property type="term" value="F:lipoyltransferase activity"/>
    <property type="evidence" value="ECO:0007669"/>
    <property type="project" value="TreeGrafter"/>
</dbReference>
<evidence type="ECO:0000256" key="6">
    <source>
        <dbReference type="ARBA" id="ARBA00022840"/>
    </source>
</evidence>
<dbReference type="InterPro" id="IPR045864">
    <property type="entry name" value="aa-tRNA-synth_II/BPL/LPL"/>
</dbReference>
<dbReference type="GO" id="GO:0005524">
    <property type="term" value="F:ATP binding"/>
    <property type="evidence" value="ECO:0007669"/>
    <property type="project" value="UniProtKB-KW"/>
</dbReference>
<dbReference type="SUPFAM" id="SSF55681">
    <property type="entry name" value="Class II aaRS and biotin synthetases"/>
    <property type="match status" value="1"/>
</dbReference>
<evidence type="ECO:0000313" key="9">
    <source>
        <dbReference type="EMBL" id="MDT2964878.1"/>
    </source>
</evidence>
<dbReference type="PANTHER" id="PTHR12561">
    <property type="entry name" value="LIPOATE-PROTEIN LIGASE"/>
    <property type="match status" value="1"/>
</dbReference>
<gene>
    <name evidence="10" type="ORF">GFU50_07235</name>
    <name evidence="9" type="ORF">P7I32_09645</name>
</gene>
<dbReference type="Pfam" id="PF21948">
    <property type="entry name" value="LplA-B_cat"/>
    <property type="match status" value="1"/>
</dbReference>
<comment type="pathway">
    <text evidence="1">Protein modification; protein lipoylation via exogenous pathway; protein N(6)-(lipoyl)lysine from lipoate: step 2/2.</text>
</comment>
<dbReference type="NCBIfam" id="TIGR00545">
    <property type="entry name" value="lipoyltrans"/>
    <property type="match status" value="1"/>
</dbReference>
<dbReference type="GO" id="GO:0016979">
    <property type="term" value="F:lipoate-protein ligase activity"/>
    <property type="evidence" value="ECO:0007669"/>
    <property type="project" value="UniProtKB-EC"/>
</dbReference>
<comment type="pathway">
    <text evidence="2">Protein modification; protein lipoylation via exogenous pathway; protein N(6)-(lipoyl)lysine from lipoate: step 1/2.</text>
</comment>
<evidence type="ECO:0000256" key="2">
    <source>
        <dbReference type="ARBA" id="ARBA00005124"/>
    </source>
</evidence>
<dbReference type="GO" id="GO:0005737">
    <property type="term" value="C:cytoplasm"/>
    <property type="evidence" value="ECO:0007669"/>
    <property type="project" value="TreeGrafter"/>
</dbReference>
<sequence length="338" mass="38791">MKFYRMLSDDIRYNLATEEYLMNNVDVSEPCLLLYIQKPCVIIGRNQNAYQEIDFDYLRSRNIVLTRRTSGGGAVYDDLGNMSFSFVTKKDATSFGDYQSATQPIMKGLAAMGAKEVEVHGRNDLFIDGKKFSGNAMYTKKGRTYSHGTLMYDVDLEELTKVLHVAQEKIASKATKSVRKSVTNIKPYLAEQYQSMDTKAFRDTLLCRIYEVESIDEISEQEIVLTDADRQAIQTLFEERYANNEWIFNEAPAFEWQKRKRFAQVGIVEVDFTVNKGKIAAIQITGDFFGQKEISELEAMLRGIDFEQNTISRLLKDIAIEQFIHQMTNAEFLALLFD</sequence>
<dbReference type="AlphaFoldDB" id="A0AAQ1UC34"/>
<reference evidence="10 11" key="1">
    <citation type="submission" date="2019-11" db="EMBL/GenBank/DDBJ databases">
        <title>Detection and genome characteristic of a blood enterococcus casselifavus isolate from Zhengzhou,china.</title>
        <authorList>
            <person name="Wen P."/>
        </authorList>
    </citation>
    <scope>NUCLEOTIDE SEQUENCE [LARGE SCALE GENOMIC DNA]</scope>
    <source>
        <strain evidence="10 11">EC291</strain>
    </source>
</reference>
<organism evidence="9 12">
    <name type="scientific">Enterococcus casseliflavus</name>
    <name type="common">Enterococcus flavescens</name>
    <dbReference type="NCBI Taxonomy" id="37734"/>
    <lineage>
        <taxon>Bacteria</taxon>
        <taxon>Bacillati</taxon>
        <taxon>Bacillota</taxon>
        <taxon>Bacilli</taxon>
        <taxon>Lactobacillales</taxon>
        <taxon>Enterococcaceae</taxon>
        <taxon>Enterococcus</taxon>
    </lineage>
</organism>
<keyword evidence="6" id="KW-0067">ATP-binding</keyword>
<dbReference type="InterPro" id="IPR019491">
    <property type="entry name" value="Lipoate_protein_ligase_C"/>
</dbReference>
<dbReference type="Proteomes" id="UP000422837">
    <property type="component" value="Chromosome"/>
</dbReference>
<evidence type="ECO:0000256" key="1">
    <source>
        <dbReference type="ARBA" id="ARBA00005085"/>
    </source>
</evidence>
<proteinExistence type="predicted"/>
<evidence type="ECO:0000313" key="10">
    <source>
        <dbReference type="EMBL" id="QGN29309.1"/>
    </source>
</evidence>
<dbReference type="SUPFAM" id="SSF82649">
    <property type="entry name" value="SufE/NifU"/>
    <property type="match status" value="1"/>
</dbReference>
<dbReference type="Gene3D" id="3.30.390.50">
    <property type="entry name" value="CO dehydrogenase flavoprotein, C-terminal domain"/>
    <property type="match status" value="1"/>
</dbReference>
<comment type="catalytic activity">
    <reaction evidence="7">
        <text>L-lysyl-[lipoyl-carrier protein] + (R)-lipoate + ATP = N(6)-[(R)-lipoyl]-L-lysyl-[lipoyl-carrier protein] + AMP + diphosphate + H(+)</text>
        <dbReference type="Rhea" id="RHEA:49288"/>
        <dbReference type="Rhea" id="RHEA-COMP:10500"/>
        <dbReference type="Rhea" id="RHEA-COMP:10502"/>
        <dbReference type="ChEBI" id="CHEBI:15378"/>
        <dbReference type="ChEBI" id="CHEBI:29969"/>
        <dbReference type="ChEBI" id="CHEBI:30616"/>
        <dbReference type="ChEBI" id="CHEBI:33019"/>
        <dbReference type="ChEBI" id="CHEBI:83088"/>
        <dbReference type="ChEBI" id="CHEBI:83099"/>
        <dbReference type="ChEBI" id="CHEBI:456215"/>
        <dbReference type="EC" id="6.3.1.20"/>
    </reaction>
</comment>
<dbReference type="Pfam" id="PF10437">
    <property type="entry name" value="Lip_prot_lig_C"/>
    <property type="match status" value="1"/>
</dbReference>
<dbReference type="Gene3D" id="3.30.930.10">
    <property type="entry name" value="Bira Bifunctional Protein, Domain 2"/>
    <property type="match status" value="1"/>
</dbReference>
<evidence type="ECO:0000256" key="3">
    <source>
        <dbReference type="ARBA" id="ARBA00012367"/>
    </source>
</evidence>
<dbReference type="RefSeq" id="WP_074934723.1">
    <property type="nucleotide sequence ID" value="NZ_BJMG01000012.1"/>
</dbReference>
<dbReference type="PROSITE" id="PS51733">
    <property type="entry name" value="BPL_LPL_CATALYTIC"/>
    <property type="match status" value="1"/>
</dbReference>
<protein>
    <recommendedName>
        <fullName evidence="3">lipoate--protein ligase</fullName>
        <ecNumber evidence="3">6.3.1.20</ecNumber>
    </recommendedName>
</protein>
<evidence type="ECO:0000313" key="12">
    <source>
        <dbReference type="Proteomes" id="UP001268896"/>
    </source>
</evidence>
<dbReference type="EC" id="6.3.1.20" evidence="3"/>
<dbReference type="Proteomes" id="UP001268896">
    <property type="component" value="Unassembled WGS sequence"/>
</dbReference>
<evidence type="ECO:0000313" key="11">
    <source>
        <dbReference type="Proteomes" id="UP000422837"/>
    </source>
</evidence>
<dbReference type="EMBL" id="CP046123">
    <property type="protein sequence ID" value="QGN29309.1"/>
    <property type="molecule type" value="Genomic_DNA"/>
</dbReference>
<dbReference type="InterPro" id="IPR004562">
    <property type="entry name" value="LipoylTrfase_LipoateP_Ligase"/>
</dbReference>
<feature type="domain" description="BPL/LPL catalytic" evidence="8">
    <location>
        <begin position="26"/>
        <end position="209"/>
    </location>
</feature>
<evidence type="ECO:0000259" key="8">
    <source>
        <dbReference type="PROSITE" id="PS51733"/>
    </source>
</evidence>
<dbReference type="PANTHER" id="PTHR12561:SF3">
    <property type="entry name" value="LIPOYLTRANSFERASE 1, MITOCHONDRIAL"/>
    <property type="match status" value="1"/>
</dbReference>
<keyword evidence="4 9" id="KW-0436">Ligase</keyword>
<dbReference type="InterPro" id="IPR004143">
    <property type="entry name" value="BPL_LPL_catalytic"/>
</dbReference>
<evidence type="ECO:0000256" key="5">
    <source>
        <dbReference type="ARBA" id="ARBA00022741"/>
    </source>
</evidence>
<dbReference type="CDD" id="cd16443">
    <property type="entry name" value="LplA"/>
    <property type="match status" value="1"/>
</dbReference>
<reference evidence="9" key="2">
    <citation type="submission" date="2023-03" db="EMBL/GenBank/DDBJ databases">
        <authorList>
            <person name="Shen W."/>
            <person name="Cai J."/>
        </authorList>
    </citation>
    <scope>NUCLEOTIDE SEQUENCE</scope>
    <source>
        <strain evidence="9">K72-2</strain>
    </source>
</reference>
<evidence type="ECO:0000256" key="4">
    <source>
        <dbReference type="ARBA" id="ARBA00022598"/>
    </source>
</evidence>
<keyword evidence="5" id="KW-0547">Nucleotide-binding</keyword>
<name>A0AAQ1UC34_ENTCA</name>